<dbReference type="InterPro" id="IPR007642">
    <property type="entry name" value="RNA_pol_Rpb2_2"/>
</dbReference>
<dbReference type="InterPro" id="IPR019969">
    <property type="entry name" value="RNAP_Rpo2"/>
</dbReference>
<dbReference type="EC" id="2.7.7.6" evidence="2"/>
<dbReference type="GO" id="GO:0006351">
    <property type="term" value="P:DNA-templated transcription"/>
    <property type="evidence" value="ECO:0007669"/>
    <property type="project" value="InterPro"/>
</dbReference>
<dbReference type="Pfam" id="PF04567">
    <property type="entry name" value="RNA_pol_Rpb2_5"/>
    <property type="match status" value="1"/>
</dbReference>
<dbReference type="GO" id="GO:0032549">
    <property type="term" value="F:ribonucleoside binding"/>
    <property type="evidence" value="ECO:0007669"/>
    <property type="project" value="InterPro"/>
</dbReference>
<dbReference type="InterPro" id="IPR007120">
    <property type="entry name" value="DNA-dir_RNAP_su2_dom"/>
</dbReference>
<dbReference type="FunFam" id="3.90.1800.10:FF:000002">
    <property type="entry name" value="DNA-directed RNA polymerase subunit beta"/>
    <property type="match status" value="1"/>
</dbReference>
<evidence type="ECO:0000256" key="3">
    <source>
        <dbReference type="ARBA" id="ARBA00022478"/>
    </source>
</evidence>
<gene>
    <name evidence="23" type="ORF">AC482_03725</name>
</gene>
<evidence type="ECO:0000256" key="14">
    <source>
        <dbReference type="ARBA" id="ARBA00078261"/>
    </source>
</evidence>
<organism evidence="23 24">
    <name type="scientific">miscellaneous Crenarchaeota group-15 archaeon DG-45</name>
    <dbReference type="NCBI Taxonomy" id="1685127"/>
    <lineage>
        <taxon>Archaea</taxon>
        <taxon>Candidatus Bathyarchaeota</taxon>
        <taxon>MCG-15</taxon>
    </lineage>
</organism>
<dbReference type="Pfam" id="PF04563">
    <property type="entry name" value="RNA_pol_Rpb2_1"/>
    <property type="match status" value="1"/>
</dbReference>
<comment type="catalytic activity">
    <reaction evidence="12">
        <text>RNA(n) + a ribonucleoside 5'-triphosphate = RNA(n+1) + diphosphate</text>
        <dbReference type="Rhea" id="RHEA:21248"/>
        <dbReference type="Rhea" id="RHEA-COMP:14527"/>
        <dbReference type="Rhea" id="RHEA-COMP:17342"/>
        <dbReference type="ChEBI" id="CHEBI:33019"/>
        <dbReference type="ChEBI" id="CHEBI:61557"/>
        <dbReference type="ChEBI" id="CHEBI:140395"/>
        <dbReference type="EC" id="2.7.7.6"/>
    </reaction>
</comment>
<dbReference type="Gene3D" id="3.90.1800.10">
    <property type="entry name" value="RNA polymerase alpha subunit dimerisation domain"/>
    <property type="match status" value="1"/>
</dbReference>
<comment type="caution">
    <text evidence="23">The sequence shown here is derived from an EMBL/GenBank/DDBJ whole genome shotgun (WGS) entry which is preliminary data.</text>
</comment>
<dbReference type="InterPro" id="IPR007646">
    <property type="entry name" value="RNA_pol_Rpb2_4"/>
</dbReference>
<dbReference type="Pfam" id="PF04565">
    <property type="entry name" value="RNA_pol_Rpb2_3"/>
    <property type="match status" value="1"/>
</dbReference>
<proteinExistence type="inferred from homology"/>
<reference evidence="23 24" key="1">
    <citation type="submission" date="2015-06" db="EMBL/GenBank/DDBJ databases">
        <title>New insights into the roles of widespread benthic archaea in carbon and nitrogen cycling.</title>
        <authorList>
            <person name="Lazar C.S."/>
            <person name="Baker B.J."/>
            <person name="Seitz K.W."/>
            <person name="Hyde A.S."/>
            <person name="Dick G.J."/>
            <person name="Hinrichs K.-U."/>
            <person name="Teske A.P."/>
        </authorList>
    </citation>
    <scope>NUCLEOTIDE SEQUENCE [LARGE SCALE GENOMIC DNA]</scope>
    <source>
        <strain evidence="23">DG-45</strain>
    </source>
</reference>
<dbReference type="NCBIfam" id="TIGR03670">
    <property type="entry name" value="rpoB_arch"/>
    <property type="match status" value="1"/>
</dbReference>
<dbReference type="InterPro" id="IPR037033">
    <property type="entry name" value="DNA-dir_RNAP_su2_hyb_sf"/>
</dbReference>
<dbReference type="Gene3D" id="3.90.1100.10">
    <property type="match status" value="1"/>
</dbReference>
<comment type="subunit">
    <text evidence="10">Part of the RNA polymerase complex.</text>
</comment>
<evidence type="ECO:0000256" key="9">
    <source>
        <dbReference type="ARBA" id="ARBA00025096"/>
    </source>
</evidence>
<dbReference type="PATRIC" id="fig|1685127.3.peg.1050"/>
<dbReference type="Pfam" id="PF04560">
    <property type="entry name" value="RNA_pol_Rpb2_7"/>
    <property type="match status" value="1"/>
</dbReference>
<keyword evidence="7" id="KW-0862">Zinc</keyword>
<evidence type="ECO:0000313" key="24">
    <source>
        <dbReference type="Proteomes" id="UP000037210"/>
    </source>
</evidence>
<name>A0A0M0BPJ9_9ARCH</name>
<dbReference type="Pfam" id="PF00562">
    <property type="entry name" value="RNA_pol_Rpb2_6"/>
    <property type="match status" value="1"/>
</dbReference>
<feature type="domain" description="RNA polymerase Rpb2" evidence="17">
    <location>
        <begin position="1013"/>
        <end position="1103"/>
    </location>
</feature>
<evidence type="ECO:0000259" key="22">
    <source>
        <dbReference type="Pfam" id="PF04567"/>
    </source>
</evidence>
<dbReference type="GO" id="GO:0003899">
    <property type="term" value="F:DNA-directed RNA polymerase activity"/>
    <property type="evidence" value="ECO:0007669"/>
    <property type="project" value="UniProtKB-EC"/>
</dbReference>
<accession>A0A0M0BPJ9</accession>
<keyword evidence="5 23" id="KW-0548">Nucleotidyltransferase</keyword>
<evidence type="ECO:0000256" key="5">
    <source>
        <dbReference type="ARBA" id="ARBA00022695"/>
    </source>
</evidence>
<dbReference type="InterPro" id="IPR015712">
    <property type="entry name" value="DNA-dir_RNA_pol_su2"/>
</dbReference>
<dbReference type="GO" id="GO:0003677">
    <property type="term" value="F:DNA binding"/>
    <property type="evidence" value="ECO:0007669"/>
    <property type="project" value="InterPro"/>
</dbReference>
<keyword evidence="8" id="KW-0804">Transcription</keyword>
<dbReference type="AlphaFoldDB" id="A0A0M0BPJ9"/>
<dbReference type="EMBL" id="LFWZ01000030">
    <property type="protein sequence ID" value="KON30477.1"/>
    <property type="molecule type" value="Genomic_DNA"/>
</dbReference>
<dbReference type="CDD" id="cd00653">
    <property type="entry name" value="RNA_pol_B_RPB2"/>
    <property type="match status" value="1"/>
</dbReference>
<evidence type="ECO:0000313" key="23">
    <source>
        <dbReference type="EMBL" id="KON30477.1"/>
    </source>
</evidence>
<evidence type="ECO:0000256" key="8">
    <source>
        <dbReference type="ARBA" id="ARBA00023163"/>
    </source>
</evidence>
<keyword evidence="6" id="KW-0479">Metal-binding</keyword>
<dbReference type="InterPro" id="IPR007647">
    <property type="entry name" value="RNA_pol_Rpb2_5"/>
</dbReference>
<dbReference type="Gene3D" id="3.90.1110.10">
    <property type="entry name" value="RNA polymerase Rpb2, domain 2"/>
    <property type="match status" value="1"/>
</dbReference>
<evidence type="ECO:0000259" key="16">
    <source>
        <dbReference type="Pfam" id="PF00562"/>
    </source>
</evidence>
<dbReference type="NCBIfam" id="NF007175">
    <property type="entry name" value="PRK09606.1"/>
    <property type="match status" value="1"/>
</dbReference>
<comment type="function">
    <text evidence="9">DNA-dependent RNA polymerase (RNAP) catalyzes the transcription of DNA into RNA using the four ribonucleoside triphosphates as substrates. The Rpo2 subunit (Rpo2N and Rpo2C in this organism) is implicated in DNA promoter recognition and in nucleotide binding.</text>
</comment>
<dbReference type="NCBIfam" id="NF006335">
    <property type="entry name" value="PRK08565.1"/>
    <property type="match status" value="1"/>
</dbReference>
<dbReference type="GO" id="GO:0008270">
    <property type="term" value="F:zinc ion binding"/>
    <property type="evidence" value="ECO:0007669"/>
    <property type="project" value="InterPro"/>
</dbReference>
<evidence type="ECO:0000256" key="2">
    <source>
        <dbReference type="ARBA" id="ARBA00012418"/>
    </source>
</evidence>
<evidence type="ECO:0000259" key="21">
    <source>
        <dbReference type="Pfam" id="PF04566"/>
    </source>
</evidence>
<dbReference type="PANTHER" id="PTHR20856">
    <property type="entry name" value="DNA-DIRECTED RNA POLYMERASE I SUBUNIT 2"/>
    <property type="match status" value="1"/>
</dbReference>
<evidence type="ECO:0000256" key="6">
    <source>
        <dbReference type="ARBA" id="ARBA00022723"/>
    </source>
</evidence>
<feature type="domain" description="RNA polymerase Rpb2" evidence="21">
    <location>
        <begin position="510"/>
        <end position="570"/>
    </location>
</feature>
<dbReference type="InterPro" id="IPR007641">
    <property type="entry name" value="RNA_pol_Rpb2_7"/>
</dbReference>
<dbReference type="Proteomes" id="UP000037210">
    <property type="component" value="Unassembled WGS sequence"/>
</dbReference>
<dbReference type="Gene3D" id="2.40.50.150">
    <property type="match status" value="1"/>
</dbReference>
<evidence type="ECO:0000256" key="1">
    <source>
        <dbReference type="ARBA" id="ARBA00006835"/>
    </source>
</evidence>
<dbReference type="Pfam" id="PF04566">
    <property type="entry name" value="RNA_pol_Rpb2_4"/>
    <property type="match status" value="1"/>
</dbReference>
<dbReference type="InterPro" id="IPR007645">
    <property type="entry name" value="RNA_pol_Rpb2_3"/>
</dbReference>
<feature type="domain" description="RNA polymerase Rpb2" evidence="18">
    <location>
        <begin position="186"/>
        <end position="343"/>
    </location>
</feature>
<dbReference type="Pfam" id="PF04561">
    <property type="entry name" value="RNA_pol_Rpb2_2"/>
    <property type="match status" value="1"/>
</dbReference>
<dbReference type="FunFam" id="2.40.270.10:FF:000011">
    <property type="entry name" value="DNA-directed RNA polymerase subunit beta"/>
    <property type="match status" value="1"/>
</dbReference>
<feature type="domain" description="RNA polymerase Rpb2" evidence="22">
    <location>
        <begin position="592"/>
        <end position="626"/>
    </location>
</feature>
<sequence>MILTDQDYWAVMKAFFAEEGLVKQHLESYNDFVWNTLQQIIDEIHGITIEVPGQTYDITFGTIEVREPRVVEVDGTVRRVYPRETRIRNLTYAAPLYLDIILNDGGRETLECVNIGDLPIMAKSDLCLLSKSAPTELVRIGEDPDEVGGYFIVNGSERVIVSLEDLAPNRVLIEIDNRGSKPVFRGKVFSTTVGFRARIEMALKSKGSMTVSIPGVPVPIPFVALMRALGVETDREVADMVSLEDEILEELGSSFRAAADVQTMDDAILFIGNRVAFGQVKEFRMKRAETIIDRNLLPHIGREAKDRLDKAIFLGEMANRIIELKLGRREEDDKDHLRNKRIKLAGPLLAELFRSAFWSLYRDMRYQFRRMSSRRKGVLIAAAVRPGIITSRMQHALATGNWRRGRVGMTQLLDRTNTLSTLSHLRRLQSPLSRSQPNFEARDLHSTHWGRLCPNETPEGANCGLVKNLALMASISVGTDPEKIKRLLLNLGVVQARLVDETMRHEGAKIFIEGYLLGYTEAPNELVETVREMRRRGEVSGEVNIAHYKGHNEIYVNCDEGRIRRPLIIVGDGRPLLKARHIRKLRSDQWQWSDLIREGIIEYVDAEEEENVYVAVDPTKVSEEHTHMEICNYAILGVTASMIPYAENNQSPRNTYQAAMAKQAPGIYALNHRDRTDTRGHILHYPQKPLAKTKPMEVVGYNERPSGQNFIVAILSSNGYNMEDAIIFNKSSIERGLGHSSFYRIYKAECKQYLGGAKDRLVIPEAGIRGYHGAEAYRLLEEDGLISTESEVKGGDILIGRTSPPRFLEEYRGFEVRGPQMRDTSIGVRPTEEGVVDSVFITKDAEGSHLIKVKVRSHRVPELGDKFVSRHGQKGVIGMVIPQADMPFSAQGIIPDIIINPHAFPSRMTVGQFVESIAGKAAALRGEMVDGTPFSNESVDSLTETMRRLGFQPSGRELMYDGLSGRRFGVDIFMGVIYYQKLHHMVVDKIHARARGQVQMLTRQPTEGRARGGGLRFGEMERDCLVGHGAAMLLKDRLLEESDAYTIYVCERCGKLAFYDIRQRKYVCPLCEAKGEVEPVTVSYAFKLLLQELQSLCLSPALTLSKEA</sequence>
<dbReference type="InterPro" id="IPR007644">
    <property type="entry name" value="RNA_pol_bsu_protrusion"/>
</dbReference>
<dbReference type="InterPro" id="IPR037034">
    <property type="entry name" value="RNA_pol_Rpb2_2_sf"/>
</dbReference>
<feature type="domain" description="RNA polymerase Rpb2" evidence="20">
    <location>
        <begin position="411"/>
        <end position="475"/>
    </location>
</feature>
<protein>
    <recommendedName>
        <fullName evidence="11">DNA-directed RNA polymerase subunit Rpo2</fullName>
        <ecNumber evidence="2">2.7.7.6</ecNumber>
    </recommendedName>
    <alternativeName>
        <fullName evidence="14">DNA-directed RNA polymerase subunit B'</fullName>
    </alternativeName>
    <alternativeName>
        <fullName evidence="13">DNA-directed RNA polymerase subunit Rpo2C</fullName>
    </alternativeName>
</protein>
<feature type="domain" description="RNA polymerase beta subunit protrusion" evidence="19">
    <location>
        <begin position="20"/>
        <end position="391"/>
    </location>
</feature>
<evidence type="ECO:0000259" key="20">
    <source>
        <dbReference type="Pfam" id="PF04565"/>
    </source>
</evidence>
<evidence type="ECO:0000259" key="19">
    <source>
        <dbReference type="Pfam" id="PF04563"/>
    </source>
</evidence>
<dbReference type="Gene3D" id="2.40.270.10">
    <property type="entry name" value="DNA-directed RNA polymerase, subunit 2, domain 6"/>
    <property type="match status" value="1"/>
</dbReference>
<dbReference type="GO" id="GO:0000428">
    <property type="term" value="C:DNA-directed RNA polymerase complex"/>
    <property type="evidence" value="ECO:0007669"/>
    <property type="project" value="UniProtKB-KW"/>
</dbReference>
<keyword evidence="4 23" id="KW-0808">Transferase</keyword>
<evidence type="ECO:0000256" key="7">
    <source>
        <dbReference type="ARBA" id="ARBA00022833"/>
    </source>
</evidence>
<evidence type="ECO:0000256" key="12">
    <source>
        <dbReference type="ARBA" id="ARBA00048552"/>
    </source>
</evidence>
<evidence type="ECO:0000259" key="18">
    <source>
        <dbReference type="Pfam" id="PF04561"/>
    </source>
</evidence>
<keyword evidence="3 23" id="KW-0240">DNA-directed RNA polymerase</keyword>
<dbReference type="SUPFAM" id="SSF64484">
    <property type="entry name" value="beta and beta-prime subunits of DNA dependent RNA-polymerase"/>
    <property type="match status" value="1"/>
</dbReference>
<dbReference type="InterPro" id="IPR014724">
    <property type="entry name" value="RNA_pol_RPB2_OB-fold"/>
</dbReference>
<comment type="similarity">
    <text evidence="1 15">Belongs to the RNA polymerase beta chain family.</text>
</comment>
<evidence type="ECO:0000256" key="13">
    <source>
        <dbReference type="ARBA" id="ARBA00069754"/>
    </source>
</evidence>
<evidence type="ECO:0000256" key="15">
    <source>
        <dbReference type="RuleBase" id="RU000434"/>
    </source>
</evidence>
<evidence type="ECO:0000259" key="17">
    <source>
        <dbReference type="Pfam" id="PF04560"/>
    </source>
</evidence>
<evidence type="ECO:0000256" key="11">
    <source>
        <dbReference type="ARBA" id="ARBA00026163"/>
    </source>
</evidence>
<evidence type="ECO:0000256" key="4">
    <source>
        <dbReference type="ARBA" id="ARBA00022679"/>
    </source>
</evidence>
<evidence type="ECO:0000256" key="10">
    <source>
        <dbReference type="ARBA" id="ARBA00025838"/>
    </source>
</evidence>
<feature type="domain" description="DNA-directed RNA polymerase subunit 2 hybrid-binding" evidence="16">
    <location>
        <begin position="640"/>
        <end position="1011"/>
    </location>
</feature>
<dbReference type="Gene3D" id="3.90.1070.20">
    <property type="match status" value="1"/>
</dbReference>